<organism evidence="9 10">
    <name type="scientific">Monosporascus cannonballus</name>
    <dbReference type="NCBI Taxonomy" id="155416"/>
    <lineage>
        <taxon>Eukaryota</taxon>
        <taxon>Fungi</taxon>
        <taxon>Dikarya</taxon>
        <taxon>Ascomycota</taxon>
        <taxon>Pezizomycotina</taxon>
        <taxon>Sordariomycetes</taxon>
        <taxon>Xylariomycetidae</taxon>
        <taxon>Xylariales</taxon>
        <taxon>Xylariales incertae sedis</taxon>
        <taxon>Monosporascus</taxon>
    </lineage>
</organism>
<keyword evidence="3 5" id="KW-0949">S-adenosyl-L-methionine</keyword>
<dbReference type="PRINTS" id="PR02008">
    <property type="entry name" value="RCMTFAMILY"/>
</dbReference>
<evidence type="ECO:0000259" key="8">
    <source>
        <dbReference type="PROSITE" id="PS51686"/>
    </source>
</evidence>
<evidence type="ECO:0000313" key="10">
    <source>
        <dbReference type="Proteomes" id="UP000294003"/>
    </source>
</evidence>
<feature type="region of interest" description="Disordered" evidence="6">
    <location>
        <begin position="675"/>
        <end position="731"/>
    </location>
</feature>
<reference evidence="9 10" key="1">
    <citation type="submission" date="2018-06" db="EMBL/GenBank/DDBJ databases">
        <title>Complete Genomes of Monosporascus.</title>
        <authorList>
            <person name="Robinson A.J."/>
            <person name="Natvig D.O."/>
        </authorList>
    </citation>
    <scope>NUCLEOTIDE SEQUENCE [LARGE SCALE GENOMIC DNA]</scope>
    <source>
        <strain evidence="9 10">CBS 609.92</strain>
    </source>
</reference>
<dbReference type="Gene3D" id="3.40.50.150">
    <property type="entry name" value="Vaccinia Virus protein VP39"/>
    <property type="match status" value="1"/>
</dbReference>
<feature type="binding site" evidence="5">
    <location>
        <position position="413"/>
    </location>
    <ligand>
        <name>S-adenosyl-L-methionine</name>
        <dbReference type="ChEBI" id="CHEBI:59789"/>
    </ligand>
</feature>
<dbReference type="InterPro" id="IPR048889">
    <property type="entry name" value="NSUN5_RCM1_N"/>
</dbReference>
<feature type="signal peptide" evidence="7">
    <location>
        <begin position="1"/>
        <end position="24"/>
    </location>
</feature>
<dbReference type="Gene3D" id="3.30.70.1170">
    <property type="entry name" value="Sun protein, domain 3"/>
    <property type="match status" value="1"/>
</dbReference>
<comment type="caution">
    <text evidence="9">The sequence shown here is derived from an EMBL/GenBank/DDBJ whole genome shotgun (WGS) entry which is preliminary data.</text>
</comment>
<comment type="caution">
    <text evidence="5">Lacks conserved residue(s) required for the propagation of feature annotation.</text>
</comment>
<sequence>MTCLWSHSFLILAWINQVQRPVVSDVVAESLGDFKKADETVTIAYLDGGDENVESLEKFVKENSRPLIGELLPHNHQRFLDRGWPMVCVFAATESERSGIRTTLKETARNYYETLTMVTVDPLEFPDLSTKLGLEPGVFPSGAVHQLSTDRIYPYPKGRGLTPHEPLSWGLDVWQERVKPWTPPGVTTSYDSLGGRLKATRSVSIKRIPGLSPLLALLLVHDFLLSKRGIALPATHGLRTSIERHKARLNAEFTRARVRRKAGSAEALRQQVTTEYLGEAARYPRWVRINTLKTTLEDQLTSTFKDFTRVYSIGEVTDASSGKLFHVDEHIPNLLAVSPSFEFTKTEAYRSGAIILQDKASCFPAYLLDPLPEDGDVIDSCAAPGNKTTHLAALVHSRTAESEQCAQRIYAFEKDKNRALTLEKMVKLAGAKDIIRISFAQDFLKVNPNADLFKYVGALLLDPSCSGSGIVGRDAMPTIHLPESPGSNTKKSQSQNSRKRKRGDDAPAESAQEVFVDDDGTETVVATEKELKARLEALSSFQLTLLLHALEFPAARKVTYSTCSVHAEENEQVVLRALQSDVGQRRGWRILKRDEQVRGLREWPVRGTVDASNGDSEIADACIRSYKDDGRGVMGFFVAGFIRDASEAVDVDGPYLRDENGRIIRDASGMPTLKATHVSDASRASATSSVPLEGPDGDEEMTQDLESEDVTTSIDESSPDDKDEDEWNGFD</sequence>
<dbReference type="Pfam" id="PF13848">
    <property type="entry name" value="Thioredoxin_6"/>
    <property type="match status" value="1"/>
</dbReference>
<feature type="domain" description="SAM-dependent MTase RsmB/NOP-type" evidence="8">
    <location>
        <begin position="275"/>
        <end position="644"/>
    </location>
</feature>
<dbReference type="Pfam" id="PF21148">
    <property type="entry name" value="NSUN5_fdxn-like"/>
    <property type="match status" value="1"/>
</dbReference>
<evidence type="ECO:0000313" key="9">
    <source>
        <dbReference type="EMBL" id="RYO76948.1"/>
    </source>
</evidence>
<dbReference type="SUPFAM" id="SSF52833">
    <property type="entry name" value="Thioredoxin-like"/>
    <property type="match status" value="1"/>
</dbReference>
<evidence type="ECO:0000256" key="6">
    <source>
        <dbReference type="SAM" id="MobiDB-lite"/>
    </source>
</evidence>
<name>A0ABY0GTA4_9PEZI</name>
<accession>A0ABY0GTA4</accession>
<dbReference type="EMBL" id="QJNS01000519">
    <property type="protein sequence ID" value="RYO76948.1"/>
    <property type="molecule type" value="Genomic_DNA"/>
</dbReference>
<evidence type="ECO:0000256" key="5">
    <source>
        <dbReference type="PROSITE-ProRule" id="PRU01023"/>
    </source>
</evidence>
<feature type="region of interest" description="Disordered" evidence="6">
    <location>
        <begin position="476"/>
        <end position="514"/>
    </location>
</feature>
<feature type="compositionally biased region" description="Low complexity" evidence="6">
    <location>
        <begin position="487"/>
        <end position="496"/>
    </location>
</feature>
<dbReference type="InterPro" id="IPR049560">
    <property type="entry name" value="MeTrfase_RsmB-F_NOP2_cat"/>
</dbReference>
<keyword evidence="2 5" id="KW-0808">Transferase</keyword>
<feature type="binding site" evidence="5">
    <location>
        <begin position="381"/>
        <end position="387"/>
    </location>
    <ligand>
        <name>S-adenosyl-L-methionine</name>
        <dbReference type="ChEBI" id="CHEBI:59789"/>
    </ligand>
</feature>
<dbReference type="PROSITE" id="PS51686">
    <property type="entry name" value="SAM_MT_RSMB_NOP"/>
    <property type="match status" value="1"/>
</dbReference>
<evidence type="ECO:0000256" key="2">
    <source>
        <dbReference type="ARBA" id="ARBA00022679"/>
    </source>
</evidence>
<dbReference type="InterPro" id="IPR001678">
    <property type="entry name" value="MeTrfase_RsmB-F_NOP2_dom"/>
</dbReference>
<evidence type="ECO:0000256" key="1">
    <source>
        <dbReference type="ARBA" id="ARBA00022603"/>
    </source>
</evidence>
<evidence type="ECO:0000256" key="4">
    <source>
        <dbReference type="ARBA" id="ARBA00022884"/>
    </source>
</evidence>
<dbReference type="PANTHER" id="PTHR22807">
    <property type="entry name" value="NOP2 YEAST -RELATED NOL1/NOP2/FMU SUN DOMAIN-CONTAINING"/>
    <property type="match status" value="1"/>
</dbReference>
<dbReference type="Pfam" id="PF21153">
    <property type="entry name" value="NSUN5_N"/>
    <property type="match status" value="1"/>
</dbReference>
<gene>
    <name evidence="9" type="ORF">DL762_009578</name>
</gene>
<dbReference type="PANTHER" id="PTHR22807:SF4">
    <property type="entry name" value="28S RRNA (CYTOSINE-C(5))-METHYLTRANSFERASE"/>
    <property type="match status" value="1"/>
</dbReference>
<feature type="chain" id="PRO_5046799181" description="SAM-dependent MTase RsmB/NOP-type domain-containing protein" evidence="7">
    <location>
        <begin position="25"/>
        <end position="731"/>
    </location>
</feature>
<protein>
    <recommendedName>
        <fullName evidence="8">SAM-dependent MTase RsmB/NOP-type domain-containing protein</fullName>
    </recommendedName>
</protein>
<feature type="compositionally biased region" description="Acidic residues" evidence="6">
    <location>
        <begin position="717"/>
        <end position="731"/>
    </location>
</feature>
<keyword evidence="7" id="KW-0732">Signal</keyword>
<evidence type="ECO:0000256" key="3">
    <source>
        <dbReference type="ARBA" id="ARBA00022691"/>
    </source>
</evidence>
<feature type="binding site" evidence="5">
    <location>
        <position position="462"/>
    </location>
    <ligand>
        <name>S-adenosyl-L-methionine</name>
        <dbReference type="ChEBI" id="CHEBI:59789"/>
    </ligand>
</feature>
<proteinExistence type="inferred from homology"/>
<evidence type="ECO:0000256" key="7">
    <source>
        <dbReference type="SAM" id="SignalP"/>
    </source>
</evidence>
<comment type="similarity">
    <text evidence="5">Belongs to the class I-like SAM-binding methyltransferase superfamily. RsmB/NOP family.</text>
</comment>
<feature type="active site" description="Nucleophile" evidence="5">
    <location>
        <position position="563"/>
    </location>
</feature>
<dbReference type="SUPFAM" id="SSF53335">
    <property type="entry name" value="S-adenosyl-L-methionine-dependent methyltransferases"/>
    <property type="match status" value="1"/>
</dbReference>
<dbReference type="InterPro" id="IPR023267">
    <property type="entry name" value="RCMT"/>
</dbReference>
<dbReference type="Pfam" id="PF01189">
    <property type="entry name" value="Methyltr_RsmB-F"/>
    <property type="match status" value="1"/>
</dbReference>
<keyword evidence="4 5" id="KW-0694">RNA-binding</keyword>
<dbReference type="Proteomes" id="UP000294003">
    <property type="component" value="Unassembled WGS sequence"/>
</dbReference>
<feature type="compositionally biased region" description="Acidic residues" evidence="6">
    <location>
        <begin position="695"/>
        <end position="709"/>
    </location>
</feature>
<keyword evidence="1 5" id="KW-0489">Methyltransferase</keyword>
<keyword evidence="10" id="KW-1185">Reference proteome</keyword>
<dbReference type="InterPro" id="IPR029063">
    <property type="entry name" value="SAM-dependent_MTases_sf"/>
</dbReference>
<dbReference type="Gene3D" id="3.40.30.10">
    <property type="entry name" value="Glutaredoxin"/>
    <property type="match status" value="1"/>
</dbReference>
<dbReference type="InterPro" id="IPR049561">
    <property type="entry name" value="NSUN5_7_fdxn-like"/>
</dbReference>
<dbReference type="InterPro" id="IPR036249">
    <property type="entry name" value="Thioredoxin-like_sf"/>
</dbReference>